<name>A0AAI8VZU8_9PEZI</name>
<dbReference type="Proteomes" id="UP001295740">
    <property type="component" value="Unassembled WGS sequence"/>
</dbReference>
<dbReference type="AlphaFoldDB" id="A0AAI8VZU8"/>
<comment type="caution">
    <text evidence="1">The sequence shown here is derived from an EMBL/GenBank/DDBJ whole genome shotgun (WGS) entry which is preliminary data.</text>
</comment>
<sequence length="167" mass="18336">MSFKAFVQCSTHDGIKYCFSTSMGIHVLSLLILAASIFTTTTTKMNSTEPDIVKTSMDFISFMNKEHAIEPVPATSPNSTEIPGPSVLFWMVCFAINAMTQPSGRVCGLRYEPQWLLRSSPVLSAFDAADMLVATLTEACASPRQPFRSAVTRALLERFTSGEDGFY</sequence>
<evidence type="ECO:0000313" key="2">
    <source>
        <dbReference type="Proteomes" id="UP001295740"/>
    </source>
</evidence>
<reference evidence="1" key="1">
    <citation type="submission" date="2023-10" db="EMBL/GenBank/DDBJ databases">
        <authorList>
            <person name="Hackl T."/>
        </authorList>
    </citation>
    <scope>NUCLEOTIDE SEQUENCE</scope>
</reference>
<keyword evidence="2" id="KW-1185">Reference proteome</keyword>
<organism evidence="1 2">
    <name type="scientific">Anthostomella pinea</name>
    <dbReference type="NCBI Taxonomy" id="933095"/>
    <lineage>
        <taxon>Eukaryota</taxon>
        <taxon>Fungi</taxon>
        <taxon>Dikarya</taxon>
        <taxon>Ascomycota</taxon>
        <taxon>Pezizomycotina</taxon>
        <taxon>Sordariomycetes</taxon>
        <taxon>Xylariomycetidae</taxon>
        <taxon>Xylariales</taxon>
        <taxon>Xylariaceae</taxon>
        <taxon>Anthostomella</taxon>
    </lineage>
</organism>
<evidence type="ECO:0000313" key="1">
    <source>
        <dbReference type="EMBL" id="CAJ2514116.1"/>
    </source>
</evidence>
<proteinExistence type="predicted"/>
<protein>
    <submittedName>
        <fullName evidence="1">Uu.00g022350.m01.CDS01</fullName>
    </submittedName>
</protein>
<dbReference type="EMBL" id="CAUWAG010000020">
    <property type="protein sequence ID" value="CAJ2514116.1"/>
    <property type="molecule type" value="Genomic_DNA"/>
</dbReference>
<gene>
    <name evidence="1" type="ORF">KHLLAP_LOCUS14584</name>
</gene>
<accession>A0AAI8VZU8</accession>